<comment type="caution">
    <text evidence="3">The sequence shown here is derived from an EMBL/GenBank/DDBJ whole genome shotgun (WGS) entry which is preliminary data.</text>
</comment>
<dbReference type="EMBL" id="SCKX01000001">
    <property type="protein sequence ID" value="RWZ78380.1"/>
    <property type="molecule type" value="Genomic_DNA"/>
</dbReference>
<evidence type="ECO:0000313" key="3">
    <source>
        <dbReference type="EMBL" id="RWZ78380.1"/>
    </source>
</evidence>
<evidence type="ECO:0000256" key="2">
    <source>
        <dbReference type="SAM" id="SignalP"/>
    </source>
</evidence>
<protein>
    <recommendedName>
        <fullName evidence="5">TrbC/VIRB2 family protein</fullName>
    </recommendedName>
</protein>
<reference evidence="3" key="1">
    <citation type="submission" date="2019-01" db="EMBL/GenBank/DDBJ databases">
        <title>Genomic signatures and co-occurrence patterns of the ultra-small Saccharimodia (Patescibacteria phylum) suggest a symbiotic lifestyle.</title>
        <authorList>
            <person name="Lemos L."/>
            <person name="Medeiros J."/>
            <person name="Andreote F."/>
            <person name="Fernandes G."/>
            <person name="Varani A."/>
            <person name="Oliveira G."/>
            <person name="Pylro V."/>
        </authorList>
    </citation>
    <scope>NUCLEOTIDE SEQUENCE [LARGE SCALE GENOMIC DNA]</scope>
    <source>
        <strain evidence="3">AMD02</strain>
    </source>
</reference>
<evidence type="ECO:0000313" key="4">
    <source>
        <dbReference type="Proteomes" id="UP000289257"/>
    </source>
</evidence>
<keyword evidence="1" id="KW-1133">Transmembrane helix</keyword>
<dbReference type="Proteomes" id="UP000289257">
    <property type="component" value="Unassembled WGS sequence"/>
</dbReference>
<feature type="transmembrane region" description="Helical" evidence="1">
    <location>
        <begin position="59"/>
        <end position="81"/>
    </location>
</feature>
<accession>A0A4Q0AHA7</accession>
<feature type="signal peptide" evidence="2">
    <location>
        <begin position="1"/>
        <end position="30"/>
    </location>
</feature>
<sequence length="130" mass="13242">MKFTKKTLAGFAGSTALAVAAVLVPTSVFAQQTDIQGGINAAKPSGAAGNTTLFGDGSIFTTIVNILLYLIGAISVIMLIIGGIRYTVSAGDSGNVTAAKNTIMYAIIGLIVAFLAYAIVNWVLKALTNG</sequence>
<proteinExistence type="predicted"/>
<feature type="chain" id="PRO_5020789116" description="TrbC/VIRB2 family protein" evidence="2">
    <location>
        <begin position="31"/>
        <end position="130"/>
    </location>
</feature>
<feature type="transmembrane region" description="Helical" evidence="1">
    <location>
        <begin position="102"/>
        <end position="124"/>
    </location>
</feature>
<keyword evidence="4" id="KW-1185">Reference proteome</keyword>
<dbReference type="AlphaFoldDB" id="A0A4Q0AHA7"/>
<name>A0A4Q0AHA7_9BACT</name>
<keyword evidence="1" id="KW-0472">Membrane</keyword>
<evidence type="ECO:0008006" key="5">
    <source>
        <dbReference type="Google" id="ProtNLM"/>
    </source>
</evidence>
<dbReference type="Pfam" id="PF18895">
    <property type="entry name" value="T4SS_pilin"/>
    <property type="match status" value="1"/>
</dbReference>
<keyword evidence="1" id="KW-0812">Transmembrane</keyword>
<organism evidence="3 4">
    <name type="scientific">Candidatus Microsaccharimonas sossegonensis</name>
    <dbReference type="NCBI Taxonomy" id="2506948"/>
    <lineage>
        <taxon>Bacteria</taxon>
        <taxon>Candidatus Saccharimonadota</taxon>
        <taxon>Candidatus Saccharimonadia</taxon>
        <taxon>Candidatus Saccharimonadales</taxon>
        <taxon>Candidatus Saccharimonadaceae</taxon>
        <taxon>Candidatus Microsaccharimonas</taxon>
    </lineage>
</organism>
<dbReference type="InterPro" id="IPR043993">
    <property type="entry name" value="T4SS_pilin"/>
</dbReference>
<keyword evidence="2" id="KW-0732">Signal</keyword>
<gene>
    <name evidence="3" type="ORF">EOT05_01280</name>
</gene>
<evidence type="ECO:0000256" key="1">
    <source>
        <dbReference type="SAM" id="Phobius"/>
    </source>
</evidence>